<dbReference type="AlphaFoldDB" id="A0A177AS88"/>
<dbReference type="Proteomes" id="UP000078046">
    <property type="component" value="Unassembled WGS sequence"/>
</dbReference>
<protein>
    <submittedName>
        <fullName evidence="1">Uncharacterized protein</fullName>
    </submittedName>
</protein>
<proteinExistence type="predicted"/>
<dbReference type="EMBL" id="LWCA01001871">
    <property type="protein sequence ID" value="OAF64392.1"/>
    <property type="molecule type" value="Genomic_DNA"/>
</dbReference>
<evidence type="ECO:0000313" key="1">
    <source>
        <dbReference type="EMBL" id="OAF64392.1"/>
    </source>
</evidence>
<gene>
    <name evidence="1" type="ORF">A3Q56_07902</name>
</gene>
<dbReference type="InterPro" id="IPR029033">
    <property type="entry name" value="His_PPase_superfam"/>
</dbReference>
<name>A0A177AS88_9BILA</name>
<reference evidence="1 2" key="1">
    <citation type="submission" date="2016-04" db="EMBL/GenBank/DDBJ databases">
        <title>The genome of Intoshia linei affirms orthonectids as highly simplified spiralians.</title>
        <authorList>
            <person name="Mikhailov K.V."/>
            <person name="Slusarev G.S."/>
            <person name="Nikitin M.A."/>
            <person name="Logacheva M.D."/>
            <person name="Penin A."/>
            <person name="Aleoshin V."/>
            <person name="Panchin Y.V."/>
        </authorList>
    </citation>
    <scope>NUCLEOTIDE SEQUENCE [LARGE SCALE GENOMIC DNA]</scope>
    <source>
        <strain evidence="1">Intl2013</strain>
        <tissue evidence="1">Whole animal</tissue>
    </source>
</reference>
<dbReference type="SUPFAM" id="SSF53254">
    <property type="entry name" value="Phosphoglycerate mutase-like"/>
    <property type="match status" value="1"/>
</dbReference>
<sequence length="143" mass="16729">MFRSDDIYDNEILNNIGAVPVHTIKQNNDDTFRPETSVIVSEYINNIYESPQVLKLNQEYANFFEVVSEKVKLHVTMTNIAYIASMLTYKERTDDIPHWAREKYNTTDTYQNIIHSLAEIDYNLKYVNAIVARHHHGHVHESS</sequence>
<keyword evidence="2" id="KW-1185">Reference proteome</keyword>
<dbReference type="Gene3D" id="3.40.50.1240">
    <property type="entry name" value="Phosphoglycerate mutase-like"/>
    <property type="match status" value="1"/>
</dbReference>
<evidence type="ECO:0000313" key="2">
    <source>
        <dbReference type="Proteomes" id="UP000078046"/>
    </source>
</evidence>
<accession>A0A177AS88</accession>
<organism evidence="1 2">
    <name type="scientific">Intoshia linei</name>
    <dbReference type="NCBI Taxonomy" id="1819745"/>
    <lineage>
        <taxon>Eukaryota</taxon>
        <taxon>Metazoa</taxon>
        <taxon>Spiralia</taxon>
        <taxon>Lophotrochozoa</taxon>
        <taxon>Mesozoa</taxon>
        <taxon>Orthonectida</taxon>
        <taxon>Rhopaluridae</taxon>
        <taxon>Intoshia</taxon>
    </lineage>
</organism>
<comment type="caution">
    <text evidence="1">The sequence shown here is derived from an EMBL/GenBank/DDBJ whole genome shotgun (WGS) entry which is preliminary data.</text>
</comment>